<proteinExistence type="predicted"/>
<evidence type="ECO:0000256" key="5">
    <source>
        <dbReference type="ARBA" id="ARBA00022673"/>
    </source>
</evidence>
<keyword evidence="3" id="KW-1003">Cell membrane</keyword>
<dbReference type="SUPFAM" id="SSF48403">
    <property type="entry name" value="Ankyrin repeat"/>
    <property type="match status" value="1"/>
</dbReference>
<keyword evidence="4" id="KW-0109">Calcium transport</keyword>
<evidence type="ECO:0000256" key="14">
    <source>
        <dbReference type="SAM" id="Phobius"/>
    </source>
</evidence>
<dbReference type="Pfam" id="PF00520">
    <property type="entry name" value="Ion_trans"/>
    <property type="match status" value="1"/>
</dbReference>
<evidence type="ECO:0000256" key="10">
    <source>
        <dbReference type="ARBA" id="ARBA00023065"/>
    </source>
</evidence>
<dbReference type="PANTHER" id="PTHR10582">
    <property type="entry name" value="TRANSIENT RECEPTOR POTENTIAL ION CHANNEL PROTEIN"/>
    <property type="match status" value="1"/>
</dbReference>
<dbReference type="InterPro" id="IPR036770">
    <property type="entry name" value="Ankyrin_rpt-contain_sf"/>
</dbReference>
<protein>
    <recommendedName>
        <fullName evidence="15">Ion transport domain-containing protein</fullName>
    </recommendedName>
</protein>
<evidence type="ECO:0000256" key="12">
    <source>
        <dbReference type="ARBA" id="ARBA00023303"/>
    </source>
</evidence>
<name>A0A6G0THH9_APHGL</name>
<keyword evidence="11 14" id="KW-0472">Membrane</keyword>
<dbReference type="FunFam" id="1.10.287.70:FF:000132">
    <property type="entry name" value="OSMotic avoidance abnormal family member"/>
    <property type="match status" value="1"/>
</dbReference>
<keyword evidence="7" id="KW-0677">Repeat</keyword>
<dbReference type="GO" id="GO:0005262">
    <property type="term" value="F:calcium channel activity"/>
    <property type="evidence" value="ECO:0007669"/>
    <property type="project" value="UniProtKB-KW"/>
</dbReference>
<evidence type="ECO:0000259" key="15">
    <source>
        <dbReference type="Pfam" id="PF00520"/>
    </source>
</evidence>
<feature type="transmembrane region" description="Helical" evidence="14">
    <location>
        <begin position="542"/>
        <end position="563"/>
    </location>
</feature>
<dbReference type="GO" id="GO:0005886">
    <property type="term" value="C:plasma membrane"/>
    <property type="evidence" value="ECO:0007669"/>
    <property type="project" value="UniProtKB-SubCell"/>
</dbReference>
<keyword evidence="8" id="KW-0106">Calcium</keyword>
<dbReference type="Proteomes" id="UP000475862">
    <property type="component" value="Unassembled WGS sequence"/>
</dbReference>
<feature type="transmembrane region" description="Helical" evidence="14">
    <location>
        <begin position="609"/>
        <end position="636"/>
    </location>
</feature>
<feature type="transmembrane region" description="Helical" evidence="14">
    <location>
        <begin position="394"/>
        <end position="413"/>
    </location>
</feature>
<evidence type="ECO:0000256" key="8">
    <source>
        <dbReference type="ARBA" id="ARBA00022837"/>
    </source>
</evidence>
<comment type="subcellular location">
    <subcellularLocation>
        <location evidence="1">Cell membrane</location>
        <topology evidence="1">Multi-pass membrane protein</topology>
    </subcellularLocation>
</comment>
<feature type="domain" description="Ion transport" evidence="15">
    <location>
        <begin position="406"/>
        <end position="640"/>
    </location>
</feature>
<evidence type="ECO:0000256" key="2">
    <source>
        <dbReference type="ARBA" id="ARBA00022448"/>
    </source>
</evidence>
<keyword evidence="6 14" id="KW-0812">Transmembrane</keyword>
<comment type="caution">
    <text evidence="16">The sequence shown here is derived from an EMBL/GenBank/DDBJ whole genome shotgun (WGS) entry which is preliminary data.</text>
</comment>
<organism evidence="16 17">
    <name type="scientific">Aphis glycines</name>
    <name type="common">Soybean aphid</name>
    <dbReference type="NCBI Taxonomy" id="307491"/>
    <lineage>
        <taxon>Eukaryota</taxon>
        <taxon>Metazoa</taxon>
        <taxon>Ecdysozoa</taxon>
        <taxon>Arthropoda</taxon>
        <taxon>Hexapoda</taxon>
        <taxon>Insecta</taxon>
        <taxon>Pterygota</taxon>
        <taxon>Neoptera</taxon>
        <taxon>Paraneoptera</taxon>
        <taxon>Hemiptera</taxon>
        <taxon>Sternorrhyncha</taxon>
        <taxon>Aphidomorpha</taxon>
        <taxon>Aphidoidea</taxon>
        <taxon>Aphididae</taxon>
        <taxon>Aphidini</taxon>
        <taxon>Aphis</taxon>
        <taxon>Aphis</taxon>
    </lineage>
</organism>
<dbReference type="PROSITE" id="PS50088">
    <property type="entry name" value="ANK_REPEAT"/>
    <property type="match status" value="2"/>
</dbReference>
<dbReference type="AlphaFoldDB" id="A0A6G0THH9"/>
<keyword evidence="5" id="KW-0107">Calcium channel</keyword>
<dbReference type="InterPro" id="IPR024862">
    <property type="entry name" value="TRPV"/>
</dbReference>
<accession>A0A6G0THH9</accession>
<feature type="repeat" description="ANK" evidence="13">
    <location>
        <begin position="230"/>
        <end position="262"/>
    </location>
</feature>
<dbReference type="Pfam" id="PF00023">
    <property type="entry name" value="Ank"/>
    <property type="match status" value="1"/>
</dbReference>
<evidence type="ECO:0000256" key="7">
    <source>
        <dbReference type="ARBA" id="ARBA00022737"/>
    </source>
</evidence>
<keyword evidence="13" id="KW-0040">ANK repeat</keyword>
<dbReference type="PANTHER" id="PTHR10582:SF2">
    <property type="entry name" value="INACTIVE"/>
    <property type="match status" value="1"/>
</dbReference>
<dbReference type="FunFam" id="1.25.40.20:FF:000185">
    <property type="entry name" value="OSMotic avoidance abnormal family member"/>
    <property type="match status" value="1"/>
</dbReference>
<dbReference type="Gene3D" id="1.25.40.20">
    <property type="entry name" value="Ankyrin repeat-containing domain"/>
    <property type="match status" value="1"/>
</dbReference>
<dbReference type="InterPro" id="IPR002110">
    <property type="entry name" value="Ankyrin_rpt"/>
</dbReference>
<dbReference type="OrthoDB" id="533508at2759"/>
<sequence length="993" mass="111421">MGNSCASCTDFSFSKTASGSVLDRVISQASNEDDCLLYKLADYKKGGELINVYNNGGQDEAERFIVEKLPGLMYNNGKGQVINRNDYLRWKFQNRKHVAVNVEERPGPHDPLTRWVDHVACWQMQYRGSLGESLLHVLIICDTVIHTRLSRLLLKHYPMLSQDVVEGEEYLGASALHLSIAYNNNDLIQDLVDAGANICQRAIGSFFLPRDQQNKEINIKHTDYEGLAYLGELPLAWAACCGNQTVYNLLIDAGANPDAQDSFGNMILHMVVVCDKLSMFGYALKHPKVPASNGIMNMAGLTPLTLSCKLARTSVFREMLELSAREFWRYSNITCSAYPLSALDTLLPDGRTNWNSVLFIILDGTKEEHLDMLDGGIIQKLLEEKWKTFARKQFMKRLVILSIHLIMLSISIYLRPVDQDKPLLGEAEDWQDVARYCFEGGTVVGVLSYLIVQQGGEILNQGLVGFLKQTFKEPAKLIFLISNLLILACIPPRMMGDKQTEEAILVFAVPGSWFLLMFFAGAIRLTGPFVTMVYLMITGDMLTFFVIYSVILSGFTQSFFFLYKGSPDVGTSLYKSYPSTWMALFQITMGDYNYADLSYTVYPALSKTVFTVFMVLVPILLLNMLIAMMGNTYAHVIEQSEKEWMKQWAKIVVTLERAVPQKAARNYLEEYSIQLAPGDDLNPEQRGFMVIKCKSQTRAKQRKGAVINWKKSGKLVIQELRRLEGTGQNLRDMIWKRSSLSASSPVSKSVSITKNKSKSYSEAKDDQIRLSGALGAALDAIAVAHDLDMTLTKDESIGELHDPLRQLVIMSESDKNIDKSQVEIVANAAAKIANQDSIKPTSINLEKQNDVQNDNTINATSGNPIPNRKLLNKQSKNLSMYGFESQDMSVDKYNQAIVITRSISTQTGGIGIIEKNERQIIRPKTAKINRVTPTQNFAVKRGQSAQPDKREDHKDNKEQQCYCISGNNMLRPWSTQDLAPLNTIMAWGPNDDF</sequence>
<evidence type="ECO:0000313" key="16">
    <source>
        <dbReference type="EMBL" id="KAE9533003.1"/>
    </source>
</evidence>
<feature type="transmembrane region" description="Helical" evidence="14">
    <location>
        <begin position="477"/>
        <end position="494"/>
    </location>
</feature>
<dbReference type="SMART" id="SM00248">
    <property type="entry name" value="ANK"/>
    <property type="match status" value="5"/>
</dbReference>
<evidence type="ECO:0000256" key="9">
    <source>
        <dbReference type="ARBA" id="ARBA00022989"/>
    </source>
</evidence>
<evidence type="ECO:0000256" key="11">
    <source>
        <dbReference type="ARBA" id="ARBA00023136"/>
    </source>
</evidence>
<evidence type="ECO:0000256" key="1">
    <source>
        <dbReference type="ARBA" id="ARBA00004651"/>
    </source>
</evidence>
<evidence type="ECO:0000256" key="3">
    <source>
        <dbReference type="ARBA" id="ARBA00022475"/>
    </source>
</evidence>
<reference evidence="16 17" key="1">
    <citation type="submission" date="2019-08" db="EMBL/GenBank/DDBJ databases">
        <title>The genome of the soybean aphid Biotype 1, its phylome, world population structure and adaptation to the North American continent.</title>
        <authorList>
            <person name="Giordano R."/>
            <person name="Donthu R.K."/>
            <person name="Hernandez A.G."/>
            <person name="Wright C.L."/>
            <person name="Zimin A.V."/>
        </authorList>
    </citation>
    <scope>NUCLEOTIDE SEQUENCE [LARGE SCALE GENOMIC DNA]</scope>
    <source>
        <tissue evidence="16">Whole aphids</tissue>
    </source>
</reference>
<evidence type="ECO:0000313" key="17">
    <source>
        <dbReference type="Proteomes" id="UP000475862"/>
    </source>
</evidence>
<dbReference type="PROSITE" id="PS50297">
    <property type="entry name" value="ANK_REP_REGION"/>
    <property type="match status" value="2"/>
</dbReference>
<feature type="transmembrane region" description="Helical" evidence="14">
    <location>
        <begin position="514"/>
        <end position="535"/>
    </location>
</feature>
<dbReference type="EMBL" id="VYZN01000037">
    <property type="protein sequence ID" value="KAE9533003.1"/>
    <property type="molecule type" value="Genomic_DNA"/>
</dbReference>
<evidence type="ECO:0000256" key="4">
    <source>
        <dbReference type="ARBA" id="ARBA00022568"/>
    </source>
</evidence>
<evidence type="ECO:0000256" key="6">
    <source>
        <dbReference type="ARBA" id="ARBA00022692"/>
    </source>
</evidence>
<keyword evidence="12" id="KW-0407">Ion channel</keyword>
<dbReference type="Gene3D" id="1.10.287.70">
    <property type="match status" value="1"/>
</dbReference>
<keyword evidence="10" id="KW-0406">Ion transport</keyword>
<dbReference type="InterPro" id="IPR005821">
    <property type="entry name" value="Ion_trans_dom"/>
</dbReference>
<keyword evidence="17" id="KW-1185">Reference proteome</keyword>
<gene>
    <name evidence="16" type="ORF">AGLY_009431</name>
</gene>
<keyword evidence="9 14" id="KW-1133">Transmembrane helix</keyword>
<keyword evidence="2" id="KW-0813">Transport</keyword>
<dbReference type="GO" id="GO:0034703">
    <property type="term" value="C:cation channel complex"/>
    <property type="evidence" value="ECO:0007669"/>
    <property type="project" value="UniProtKB-ARBA"/>
</dbReference>
<dbReference type="GO" id="GO:0098703">
    <property type="term" value="P:calcium ion import across plasma membrane"/>
    <property type="evidence" value="ECO:0007669"/>
    <property type="project" value="TreeGrafter"/>
</dbReference>
<evidence type="ECO:0000256" key="13">
    <source>
        <dbReference type="PROSITE-ProRule" id="PRU00023"/>
    </source>
</evidence>
<feature type="repeat" description="ANK" evidence="13">
    <location>
        <begin position="171"/>
        <end position="198"/>
    </location>
</feature>